<feature type="compositionally biased region" description="Basic and acidic residues" evidence="8">
    <location>
        <begin position="1"/>
        <end position="15"/>
    </location>
</feature>
<evidence type="ECO:0000256" key="5">
    <source>
        <dbReference type="ARBA" id="ARBA00023136"/>
    </source>
</evidence>
<comment type="similarity">
    <text evidence="7">Belongs to the CrgA family.</text>
</comment>
<accession>A0ABX0SK47</accession>
<keyword evidence="6 7" id="KW-0131">Cell cycle</keyword>
<dbReference type="InterPro" id="IPR009619">
    <property type="entry name" value="CrgA"/>
</dbReference>
<feature type="transmembrane region" description="Helical" evidence="7">
    <location>
        <begin position="40"/>
        <end position="63"/>
    </location>
</feature>
<feature type="transmembrane region" description="Helical" evidence="7">
    <location>
        <begin position="75"/>
        <end position="94"/>
    </location>
</feature>
<keyword evidence="3 7" id="KW-0812">Transmembrane</keyword>
<organism evidence="9 10">
    <name type="scientific">Brooklawnia cerclae</name>
    <dbReference type="NCBI Taxonomy" id="349934"/>
    <lineage>
        <taxon>Bacteria</taxon>
        <taxon>Bacillati</taxon>
        <taxon>Actinomycetota</taxon>
        <taxon>Actinomycetes</taxon>
        <taxon>Propionibacteriales</taxon>
        <taxon>Propionibacteriaceae</taxon>
        <taxon>Brooklawnia</taxon>
    </lineage>
</organism>
<comment type="caution">
    <text evidence="9">The sequence shown here is derived from an EMBL/GenBank/DDBJ whole genome shotgun (WGS) entry which is preliminary data.</text>
</comment>
<comment type="function">
    <text evidence="7">Involved in cell division.</text>
</comment>
<feature type="region of interest" description="Disordered" evidence="8">
    <location>
        <begin position="1"/>
        <end position="30"/>
    </location>
</feature>
<dbReference type="RefSeq" id="WP_167171871.1">
    <property type="nucleotide sequence ID" value="NZ_BAAAOO010000006.1"/>
</dbReference>
<keyword evidence="4 7" id="KW-1133">Transmembrane helix</keyword>
<evidence type="ECO:0000313" key="9">
    <source>
        <dbReference type="EMBL" id="NIH58767.1"/>
    </source>
</evidence>
<protein>
    <recommendedName>
        <fullName evidence="7">Cell division protein CrgA</fullName>
    </recommendedName>
</protein>
<comment type="subcellular location">
    <subcellularLocation>
        <location evidence="7">Cell membrane</location>
        <topology evidence="7">Multi-pass membrane protein</topology>
    </subcellularLocation>
</comment>
<keyword evidence="1 7" id="KW-1003">Cell membrane</keyword>
<keyword evidence="2 7" id="KW-0132">Cell division</keyword>
<evidence type="ECO:0000256" key="3">
    <source>
        <dbReference type="ARBA" id="ARBA00022692"/>
    </source>
</evidence>
<dbReference type="NCBIfam" id="NF002597">
    <property type="entry name" value="PRK02251.2-3"/>
    <property type="match status" value="1"/>
</dbReference>
<evidence type="ECO:0000256" key="8">
    <source>
        <dbReference type="SAM" id="MobiDB-lite"/>
    </source>
</evidence>
<dbReference type="Pfam" id="PF06781">
    <property type="entry name" value="CrgA"/>
    <property type="match status" value="1"/>
</dbReference>
<proteinExistence type="inferred from homology"/>
<keyword evidence="5 7" id="KW-0472">Membrane</keyword>
<evidence type="ECO:0000256" key="1">
    <source>
        <dbReference type="ARBA" id="ARBA00022475"/>
    </source>
</evidence>
<name>A0ABX0SK47_9ACTN</name>
<gene>
    <name evidence="7" type="primary">crgA</name>
    <name evidence="9" type="ORF">FB473_003468</name>
</gene>
<evidence type="ECO:0000256" key="6">
    <source>
        <dbReference type="ARBA" id="ARBA00023306"/>
    </source>
</evidence>
<evidence type="ECO:0000256" key="2">
    <source>
        <dbReference type="ARBA" id="ARBA00022618"/>
    </source>
</evidence>
<evidence type="ECO:0000256" key="7">
    <source>
        <dbReference type="HAMAP-Rule" id="MF_00631"/>
    </source>
</evidence>
<dbReference type="EMBL" id="JAAMOZ010000005">
    <property type="protein sequence ID" value="NIH58767.1"/>
    <property type="molecule type" value="Genomic_DNA"/>
</dbReference>
<dbReference type="HAMAP" id="MF_00631">
    <property type="entry name" value="CrgA"/>
    <property type="match status" value="1"/>
</dbReference>
<evidence type="ECO:0000313" key="10">
    <source>
        <dbReference type="Proteomes" id="UP000749311"/>
    </source>
</evidence>
<evidence type="ECO:0000256" key="4">
    <source>
        <dbReference type="ARBA" id="ARBA00022989"/>
    </source>
</evidence>
<reference evidence="9 10" key="1">
    <citation type="submission" date="2020-02" db="EMBL/GenBank/DDBJ databases">
        <title>Sequencing the genomes of 1000 actinobacteria strains.</title>
        <authorList>
            <person name="Klenk H.-P."/>
        </authorList>
    </citation>
    <scope>NUCLEOTIDE SEQUENCE [LARGE SCALE GENOMIC DNA]</scope>
    <source>
        <strain evidence="9 10">DSM 19609</strain>
    </source>
</reference>
<dbReference type="Proteomes" id="UP000749311">
    <property type="component" value="Unassembled WGS sequence"/>
</dbReference>
<sequence>MPESKVRKEAAEKKVDKRKRERGEKRTKSRARMAMSTRDWVPWVFVPLGLIGVLWLIVFYIAGNRVPVMQDLSNWNYLIGLGLIAASFAFATLWK</sequence>
<keyword evidence="10" id="KW-1185">Reference proteome</keyword>